<dbReference type="WBParaSite" id="Minc3s00620g15201">
    <property type="protein sequence ID" value="Minc3s00620g15201"/>
    <property type="gene ID" value="Minc3s00620g15201"/>
</dbReference>
<accession>A0A914LLN6</accession>
<dbReference type="Proteomes" id="UP000887563">
    <property type="component" value="Unplaced"/>
</dbReference>
<feature type="transmembrane region" description="Helical" evidence="1">
    <location>
        <begin position="12"/>
        <end position="33"/>
    </location>
</feature>
<keyword evidence="1" id="KW-0472">Membrane</keyword>
<organism evidence="2 3">
    <name type="scientific">Meloidogyne incognita</name>
    <name type="common">Southern root-knot nematode worm</name>
    <name type="synonym">Oxyuris incognita</name>
    <dbReference type="NCBI Taxonomy" id="6306"/>
    <lineage>
        <taxon>Eukaryota</taxon>
        <taxon>Metazoa</taxon>
        <taxon>Ecdysozoa</taxon>
        <taxon>Nematoda</taxon>
        <taxon>Chromadorea</taxon>
        <taxon>Rhabditida</taxon>
        <taxon>Tylenchina</taxon>
        <taxon>Tylenchomorpha</taxon>
        <taxon>Tylenchoidea</taxon>
        <taxon>Meloidogynidae</taxon>
        <taxon>Meloidogyninae</taxon>
        <taxon>Meloidogyne</taxon>
        <taxon>Meloidogyne incognita group</taxon>
    </lineage>
</organism>
<proteinExistence type="predicted"/>
<protein>
    <submittedName>
        <fullName evidence="3">Candidate secreted effector</fullName>
    </submittedName>
</protein>
<sequence>MLMFFSMAQEDGFLQFLYSFWFLWFICVLWDVAQHLFHCNLLTDIWLFAVTASGYNAT</sequence>
<evidence type="ECO:0000256" key="1">
    <source>
        <dbReference type="SAM" id="Phobius"/>
    </source>
</evidence>
<evidence type="ECO:0000313" key="2">
    <source>
        <dbReference type="Proteomes" id="UP000887563"/>
    </source>
</evidence>
<keyword evidence="1" id="KW-1133">Transmembrane helix</keyword>
<reference evidence="3" key="1">
    <citation type="submission" date="2022-11" db="UniProtKB">
        <authorList>
            <consortium name="WormBaseParasite"/>
        </authorList>
    </citation>
    <scope>IDENTIFICATION</scope>
</reference>
<evidence type="ECO:0000313" key="3">
    <source>
        <dbReference type="WBParaSite" id="Minc3s00620g15201"/>
    </source>
</evidence>
<name>A0A914LLN6_MELIC</name>
<keyword evidence="1" id="KW-0812">Transmembrane</keyword>
<dbReference type="AlphaFoldDB" id="A0A914LLN6"/>
<keyword evidence="2" id="KW-1185">Reference proteome</keyword>